<accession>A0A2U3P9V2</accession>
<evidence type="ECO:0000313" key="2">
    <source>
        <dbReference type="Proteomes" id="UP000240424"/>
    </source>
</evidence>
<gene>
    <name evidence="1" type="ORF">MNAB215_2744</name>
</gene>
<proteinExistence type="predicted"/>
<sequence length="62" mass="7456">VTTKYAKSLTELPSDSVNDLYRYACRRWDETQDEMYLRMEDATKEELCKRAESKEEQQQCEL</sequence>
<dbReference type="Proteomes" id="UP000240424">
    <property type="component" value="Unassembled WGS sequence"/>
</dbReference>
<dbReference type="AlphaFoldDB" id="A0A2U3P9V2"/>
<keyword evidence="2" id="KW-1185">Reference proteome</keyword>
<evidence type="ECO:0000313" key="1">
    <source>
        <dbReference type="EMBL" id="SPM40543.1"/>
    </source>
</evidence>
<name>A0A2U3P9V2_9MYCO</name>
<organism evidence="1 2">
    <name type="scientific">Mycobacterium numidiamassiliense</name>
    <dbReference type="NCBI Taxonomy" id="1841861"/>
    <lineage>
        <taxon>Bacteria</taxon>
        <taxon>Bacillati</taxon>
        <taxon>Actinomycetota</taxon>
        <taxon>Actinomycetes</taxon>
        <taxon>Mycobacteriales</taxon>
        <taxon>Mycobacteriaceae</taxon>
        <taxon>Mycobacterium</taxon>
    </lineage>
</organism>
<reference evidence="1 2" key="1">
    <citation type="submission" date="2017-01" db="EMBL/GenBank/DDBJ databases">
        <authorList>
            <consortium name="Urmite Genomes"/>
        </authorList>
    </citation>
    <scope>NUCLEOTIDE SEQUENCE [LARGE SCALE GENOMIC DNA]</scope>
    <source>
        <strain evidence="1 2">AB215</strain>
    </source>
</reference>
<feature type="non-terminal residue" evidence="1">
    <location>
        <position position="1"/>
    </location>
</feature>
<protein>
    <submittedName>
        <fullName evidence="1">Mycobacterium numidiamassiliense ORFan</fullName>
    </submittedName>
</protein>
<dbReference type="STRING" id="1841861.GCA_900157365_01063"/>
<dbReference type="EMBL" id="FUEZ01000004">
    <property type="protein sequence ID" value="SPM40543.1"/>
    <property type="molecule type" value="Genomic_DNA"/>
</dbReference>